<dbReference type="EMBL" id="JAATIP010000036">
    <property type="protein sequence ID" value="KAF4388106.1"/>
    <property type="molecule type" value="Genomic_DNA"/>
</dbReference>
<dbReference type="Proteomes" id="UP000525078">
    <property type="component" value="Unassembled WGS sequence"/>
</dbReference>
<gene>
    <name evidence="5" type="ORF">F8388_014789</name>
</gene>
<dbReference type="Pfam" id="PF00067">
    <property type="entry name" value="p450"/>
    <property type="match status" value="1"/>
</dbReference>
<organism evidence="5 6">
    <name type="scientific">Cannabis sativa</name>
    <name type="common">Hemp</name>
    <name type="synonym">Marijuana</name>
    <dbReference type="NCBI Taxonomy" id="3483"/>
    <lineage>
        <taxon>Eukaryota</taxon>
        <taxon>Viridiplantae</taxon>
        <taxon>Streptophyta</taxon>
        <taxon>Embryophyta</taxon>
        <taxon>Tracheophyta</taxon>
        <taxon>Spermatophyta</taxon>
        <taxon>Magnoliopsida</taxon>
        <taxon>eudicotyledons</taxon>
        <taxon>Gunneridae</taxon>
        <taxon>Pentapetalae</taxon>
        <taxon>rosids</taxon>
        <taxon>fabids</taxon>
        <taxon>Rosales</taxon>
        <taxon>Cannabaceae</taxon>
        <taxon>Cannabis</taxon>
    </lineage>
</organism>
<comment type="caution">
    <text evidence="5">The sequence shown here is derived from an EMBL/GenBank/DDBJ whole genome shotgun (WGS) entry which is preliminary data.</text>
</comment>
<dbReference type="CDD" id="cd11046">
    <property type="entry name" value="CYP97"/>
    <property type="match status" value="1"/>
</dbReference>
<reference evidence="5 6" key="1">
    <citation type="journal article" date="2020" name="bioRxiv">
        <title>Sequence and annotation of 42 cannabis genomes reveals extensive copy number variation in cannabinoid synthesis and pathogen resistance genes.</title>
        <authorList>
            <person name="Mckernan K.J."/>
            <person name="Helbert Y."/>
            <person name="Kane L.T."/>
            <person name="Ebling H."/>
            <person name="Zhang L."/>
            <person name="Liu B."/>
            <person name="Eaton Z."/>
            <person name="Mclaughlin S."/>
            <person name="Kingan S."/>
            <person name="Baybayan P."/>
            <person name="Concepcion G."/>
            <person name="Jordan M."/>
            <person name="Riva A."/>
            <person name="Barbazuk W."/>
            <person name="Harkins T."/>
        </authorList>
    </citation>
    <scope>NUCLEOTIDE SEQUENCE [LARGE SCALE GENOMIC DNA]</scope>
    <source>
        <strain evidence="6">cv. Jamaican Lion 4</strain>
        <tissue evidence="5">Leaf</tissue>
    </source>
</reference>
<evidence type="ECO:0000313" key="5">
    <source>
        <dbReference type="EMBL" id="KAF4388106.1"/>
    </source>
</evidence>
<keyword evidence="3" id="KW-0560">Oxidoreductase</keyword>
<evidence type="ECO:0000256" key="1">
    <source>
        <dbReference type="ARBA" id="ARBA00010617"/>
    </source>
</evidence>
<dbReference type="InterPro" id="IPR017972">
    <property type="entry name" value="Cyt_P450_CS"/>
</dbReference>
<keyword evidence="2 3" id="KW-0479">Metal-binding</keyword>
<dbReference type="GO" id="GO:0009507">
    <property type="term" value="C:chloroplast"/>
    <property type="evidence" value="ECO:0007669"/>
    <property type="project" value="TreeGrafter"/>
</dbReference>
<dbReference type="GO" id="GO:0004497">
    <property type="term" value="F:monooxygenase activity"/>
    <property type="evidence" value="ECO:0007669"/>
    <property type="project" value="UniProtKB-KW"/>
</dbReference>
<feature type="compositionally biased region" description="Low complexity" evidence="4">
    <location>
        <begin position="24"/>
        <end position="37"/>
    </location>
</feature>
<keyword evidence="2 3" id="KW-0408">Iron</keyword>
<sequence>MSFSLSFSSLSTPLLKPTFLSPTPLLSPSSRSLSIKSSIDKDPDSKFSSTNNTTNSKSWVSPDWLTSLTRSLTIGKGDDSGIPIASAKLDDVSDLLGGALFLPLFKWMNEYGPIYRLAAGPRNFVVVSDPAIAKHVLRNYGKYAKGLVAEVSEFLFGSGFAIAEGPLWTARRRAVVPSLHKKYLSLIVDRVFCKCAERLVEKLKTNALNGTAVNMEENFSQLTLDVIGLSIFNYNFDSLNANSPVIEAVYTALKEAEARSTDLLPYWKVKALCKIIPRQIKAENAVTIIRETVEELIAKCKEIVEAEGERIDDEEYINDADPSILRFLLASREEVSSVQLRDDLLSMLVAGHETTASVLTWTMYLLSKDSSSLMKAREEVDQILQGRPPSYEDVKDLKFLTRCILESMRLYPHPPVLIRRAQVPDLLPGNYKVNAGQDIMISVYNIHHSSKVWERAEEFVPERFDVDGPMPNESNTDFRFIPFSGGPRKCVGDQFAMLESIVSLAIFLQNFNFELVPDQIIGMTTGATIHTTNGLYMKLSSREREAAVTSSSPSR</sequence>
<evidence type="ECO:0000313" key="6">
    <source>
        <dbReference type="Proteomes" id="UP000525078"/>
    </source>
</evidence>
<dbReference type="InterPro" id="IPR050196">
    <property type="entry name" value="Cytochrome_P450_Monoox"/>
</dbReference>
<dbReference type="InterPro" id="IPR036396">
    <property type="entry name" value="Cyt_P450_sf"/>
</dbReference>
<dbReference type="GO" id="GO:0016117">
    <property type="term" value="P:carotenoid biosynthetic process"/>
    <property type="evidence" value="ECO:0007669"/>
    <property type="project" value="TreeGrafter"/>
</dbReference>
<dbReference type="GO" id="GO:0020037">
    <property type="term" value="F:heme binding"/>
    <property type="evidence" value="ECO:0007669"/>
    <property type="project" value="InterPro"/>
</dbReference>
<dbReference type="PANTHER" id="PTHR24291">
    <property type="entry name" value="CYTOCHROME P450 FAMILY 4"/>
    <property type="match status" value="1"/>
</dbReference>
<feature type="region of interest" description="Disordered" evidence="4">
    <location>
        <begin position="24"/>
        <end position="58"/>
    </location>
</feature>
<dbReference type="GO" id="GO:0016705">
    <property type="term" value="F:oxidoreductase activity, acting on paired donors, with incorporation or reduction of molecular oxygen"/>
    <property type="evidence" value="ECO:0007669"/>
    <property type="project" value="InterPro"/>
</dbReference>
<feature type="binding site" description="axial binding residue" evidence="2">
    <location>
        <position position="490"/>
    </location>
    <ligand>
        <name>heme</name>
        <dbReference type="ChEBI" id="CHEBI:30413"/>
    </ligand>
    <ligandPart>
        <name>Fe</name>
        <dbReference type="ChEBI" id="CHEBI:18248"/>
    </ligandPart>
</feature>
<evidence type="ECO:0000256" key="2">
    <source>
        <dbReference type="PIRSR" id="PIRSR602401-1"/>
    </source>
</evidence>
<comment type="cofactor">
    <cofactor evidence="2">
        <name>heme</name>
        <dbReference type="ChEBI" id="CHEBI:30413"/>
    </cofactor>
</comment>
<keyword evidence="2 3" id="KW-0349">Heme</keyword>
<name>A0A7J6GYR8_CANSA</name>
<feature type="compositionally biased region" description="Low complexity" evidence="4">
    <location>
        <begin position="46"/>
        <end position="56"/>
    </location>
</feature>
<accession>A0A7J6GYR8</accession>
<dbReference type="PROSITE" id="PS00086">
    <property type="entry name" value="CYTOCHROME_P450"/>
    <property type="match status" value="1"/>
</dbReference>
<evidence type="ECO:0000256" key="3">
    <source>
        <dbReference type="RuleBase" id="RU000461"/>
    </source>
</evidence>
<dbReference type="Gene3D" id="1.10.630.10">
    <property type="entry name" value="Cytochrome P450"/>
    <property type="match status" value="1"/>
</dbReference>
<protein>
    <recommendedName>
        <fullName evidence="7">Carotene epsilon-monooxygenase, chloroplastic</fullName>
    </recommendedName>
</protein>
<comment type="similarity">
    <text evidence="1 3">Belongs to the cytochrome P450 family.</text>
</comment>
<evidence type="ECO:0008006" key="7">
    <source>
        <dbReference type="Google" id="ProtNLM"/>
    </source>
</evidence>
<dbReference type="SUPFAM" id="SSF48264">
    <property type="entry name" value="Cytochrome P450"/>
    <property type="match status" value="1"/>
</dbReference>
<dbReference type="PRINTS" id="PR00385">
    <property type="entry name" value="P450"/>
</dbReference>
<dbReference type="PRINTS" id="PR00463">
    <property type="entry name" value="EP450I"/>
</dbReference>
<dbReference type="AlphaFoldDB" id="A0A7J6GYR8"/>
<dbReference type="GO" id="GO:0005506">
    <property type="term" value="F:iron ion binding"/>
    <property type="evidence" value="ECO:0007669"/>
    <property type="project" value="InterPro"/>
</dbReference>
<dbReference type="InterPro" id="IPR001128">
    <property type="entry name" value="Cyt_P450"/>
</dbReference>
<dbReference type="InterPro" id="IPR002401">
    <property type="entry name" value="Cyt_P450_E_grp-I"/>
</dbReference>
<evidence type="ECO:0000256" key="4">
    <source>
        <dbReference type="SAM" id="MobiDB-lite"/>
    </source>
</evidence>
<keyword evidence="3" id="KW-0503">Monooxygenase</keyword>
<dbReference type="OrthoDB" id="1470350at2759"/>
<dbReference type="PANTHER" id="PTHR24291:SF134">
    <property type="entry name" value="CAROTENE EPSILON-MONOOXYGENASE, CHLOROPLASTIC"/>
    <property type="match status" value="1"/>
</dbReference>
<proteinExistence type="inferred from homology"/>